<proteinExistence type="predicted"/>
<feature type="domain" description="KfrA N-terminal DNA-binding" evidence="2">
    <location>
        <begin position="8"/>
        <end position="119"/>
    </location>
</feature>
<dbReference type="RefSeq" id="WP_251589992.1">
    <property type="nucleotide sequence ID" value="NZ_JAMLJI010000001.1"/>
</dbReference>
<gene>
    <name evidence="3" type="ORF">QC825_08185</name>
</gene>
<evidence type="ECO:0000259" key="2">
    <source>
        <dbReference type="Pfam" id="PF11740"/>
    </source>
</evidence>
<feature type="region of interest" description="Disordered" evidence="1">
    <location>
        <begin position="252"/>
        <end position="294"/>
    </location>
</feature>
<dbReference type="Proteomes" id="UP001269375">
    <property type="component" value="Unassembled WGS sequence"/>
</dbReference>
<protein>
    <submittedName>
        <fullName evidence="3">DNA-binding protein</fullName>
    </submittedName>
</protein>
<dbReference type="InterPro" id="IPR021104">
    <property type="entry name" value="KfrA_DNA-bd_N"/>
</dbReference>
<sequence length="320" mass="37765">MARAGISYDDVQRAIEALLQRGESPSVQRIRETLGTGSFTTISDHLREWRTRRTENRDQPLPQSPPDRLQEALNGLWQQAQEEAFEALALYRKQADERIEEAHTDAGQAKRMTEDAQQRLSALGERFDQVQARLEEKTTALAHRDHELAQARKHIDDLQARLDTRDEQIEALSKERTQQEEDHQHVVAQMEETRKKQLAQEESRHETAENRLMQLLDAARQEKTDIEKQTRRKTDQLEERIDRLNQQLEAMRQNAQNEERKAREAEWKTQQAQQTLRETSEREQRQTKLLDEKERENARIKTELRVLQERLSRTTLPPYI</sequence>
<keyword evidence="4" id="KW-1185">Reference proteome</keyword>
<feature type="region of interest" description="Disordered" evidence="1">
    <location>
        <begin position="47"/>
        <end position="67"/>
    </location>
</feature>
<accession>A0ABU1GVH8</accession>
<keyword evidence="3" id="KW-0238">DNA-binding</keyword>
<evidence type="ECO:0000313" key="3">
    <source>
        <dbReference type="EMBL" id="MDR5896045.1"/>
    </source>
</evidence>
<organism evidence="3 4">
    <name type="scientific">Larsenimonas suaedae</name>
    <dbReference type="NCBI Taxonomy" id="1851019"/>
    <lineage>
        <taxon>Bacteria</taxon>
        <taxon>Pseudomonadati</taxon>
        <taxon>Pseudomonadota</taxon>
        <taxon>Gammaproteobacteria</taxon>
        <taxon>Oceanospirillales</taxon>
        <taxon>Halomonadaceae</taxon>
        <taxon>Larsenimonas</taxon>
    </lineage>
</organism>
<feature type="compositionally biased region" description="Polar residues" evidence="1">
    <location>
        <begin position="268"/>
        <end position="277"/>
    </location>
</feature>
<feature type="compositionally biased region" description="Basic and acidic residues" evidence="1">
    <location>
        <begin position="278"/>
        <end position="294"/>
    </location>
</feature>
<dbReference type="GO" id="GO:0003677">
    <property type="term" value="F:DNA binding"/>
    <property type="evidence" value="ECO:0007669"/>
    <property type="project" value="UniProtKB-KW"/>
</dbReference>
<reference evidence="3 4" key="1">
    <citation type="submission" date="2023-04" db="EMBL/GenBank/DDBJ databases">
        <title>A long-awaited taxogenomic arrangement of the family Halomonadaceae.</title>
        <authorList>
            <person name="De La Haba R."/>
            <person name="Chuvochina M."/>
            <person name="Wittouck S."/>
            <person name="Arahal D.R."/>
            <person name="Sanchez-Porro C."/>
            <person name="Hugenholtz P."/>
            <person name="Ventosa A."/>
        </authorList>
    </citation>
    <scope>NUCLEOTIDE SEQUENCE [LARGE SCALE GENOMIC DNA]</scope>
    <source>
        <strain evidence="3 4">DSM 22428</strain>
    </source>
</reference>
<evidence type="ECO:0000256" key="1">
    <source>
        <dbReference type="SAM" id="MobiDB-lite"/>
    </source>
</evidence>
<comment type="caution">
    <text evidence="3">The sequence shown here is derived from an EMBL/GenBank/DDBJ whole genome shotgun (WGS) entry which is preliminary data.</text>
</comment>
<feature type="compositionally biased region" description="Basic and acidic residues" evidence="1">
    <location>
        <begin position="257"/>
        <end position="267"/>
    </location>
</feature>
<dbReference type="Pfam" id="PF11740">
    <property type="entry name" value="KfrA_N"/>
    <property type="match status" value="1"/>
</dbReference>
<feature type="compositionally biased region" description="Basic and acidic residues" evidence="1">
    <location>
        <begin position="47"/>
        <end position="58"/>
    </location>
</feature>
<evidence type="ECO:0000313" key="4">
    <source>
        <dbReference type="Proteomes" id="UP001269375"/>
    </source>
</evidence>
<name>A0ABU1GVH8_9GAMM</name>
<dbReference type="EMBL" id="JARWAO010000003">
    <property type="protein sequence ID" value="MDR5896045.1"/>
    <property type="molecule type" value="Genomic_DNA"/>
</dbReference>